<keyword evidence="3" id="KW-1185">Reference proteome</keyword>
<gene>
    <name evidence="2" type="ORF">BGZ95_006416</name>
</gene>
<organism evidence="2 3">
    <name type="scientific">Linnemannia exigua</name>
    <dbReference type="NCBI Taxonomy" id="604196"/>
    <lineage>
        <taxon>Eukaryota</taxon>
        <taxon>Fungi</taxon>
        <taxon>Fungi incertae sedis</taxon>
        <taxon>Mucoromycota</taxon>
        <taxon>Mortierellomycotina</taxon>
        <taxon>Mortierellomycetes</taxon>
        <taxon>Mortierellales</taxon>
        <taxon>Mortierellaceae</taxon>
        <taxon>Linnemannia</taxon>
    </lineage>
</organism>
<comment type="caution">
    <text evidence="2">The sequence shown here is derived from an EMBL/GenBank/DDBJ whole genome shotgun (WGS) entry which is preliminary data.</text>
</comment>
<sequence length="203" mass="21514">MIRDAAEVVLASLRDIPGTHGDTNTSEPEKARDTVSDTRASPPAATLSSLSDNMDIDDTDDAPFSDDYNATATATHEGWISFSSSPVASSHPFISSDAFDGSSSGNSDNTNASHKASARSNDDSSDEQHVLHQLVPSNSVFPTSSTPELRLDALFPSTPDLEDMDDGNAAGPGTQPRHSTSSSFTTDINKEWTKDDILHAFGL</sequence>
<dbReference type="AlphaFoldDB" id="A0AAD4DME8"/>
<feature type="compositionally biased region" description="Polar residues" evidence="1">
    <location>
        <begin position="135"/>
        <end position="147"/>
    </location>
</feature>
<evidence type="ECO:0000313" key="2">
    <source>
        <dbReference type="EMBL" id="KAG0281909.1"/>
    </source>
</evidence>
<evidence type="ECO:0000313" key="3">
    <source>
        <dbReference type="Proteomes" id="UP001194580"/>
    </source>
</evidence>
<accession>A0AAD4DME8</accession>
<dbReference type="Proteomes" id="UP001194580">
    <property type="component" value="Unassembled WGS sequence"/>
</dbReference>
<dbReference type="EMBL" id="JAAAIL010000003">
    <property type="protein sequence ID" value="KAG0281909.1"/>
    <property type="molecule type" value="Genomic_DNA"/>
</dbReference>
<feature type="compositionally biased region" description="Basic and acidic residues" evidence="1">
    <location>
        <begin position="27"/>
        <end position="36"/>
    </location>
</feature>
<protein>
    <submittedName>
        <fullName evidence="2">Uncharacterized protein</fullName>
    </submittedName>
</protein>
<feature type="region of interest" description="Disordered" evidence="1">
    <location>
        <begin position="96"/>
        <end position="187"/>
    </location>
</feature>
<reference evidence="2" key="1">
    <citation type="journal article" date="2020" name="Fungal Divers.">
        <title>Resolving the Mortierellaceae phylogeny through synthesis of multi-gene phylogenetics and phylogenomics.</title>
        <authorList>
            <person name="Vandepol N."/>
            <person name="Liber J."/>
            <person name="Desiro A."/>
            <person name="Na H."/>
            <person name="Kennedy M."/>
            <person name="Barry K."/>
            <person name="Grigoriev I.V."/>
            <person name="Miller A.N."/>
            <person name="O'Donnell K."/>
            <person name="Stajich J.E."/>
            <person name="Bonito G."/>
        </authorList>
    </citation>
    <scope>NUCLEOTIDE SEQUENCE</scope>
    <source>
        <strain evidence="2">NRRL 28262</strain>
    </source>
</reference>
<feature type="compositionally biased region" description="Low complexity" evidence="1">
    <location>
        <begin position="96"/>
        <end position="113"/>
    </location>
</feature>
<feature type="compositionally biased region" description="Basic and acidic residues" evidence="1">
    <location>
        <begin position="120"/>
        <end position="130"/>
    </location>
</feature>
<feature type="region of interest" description="Disordered" evidence="1">
    <location>
        <begin position="11"/>
        <end position="69"/>
    </location>
</feature>
<feature type="compositionally biased region" description="Polar residues" evidence="1">
    <location>
        <begin position="176"/>
        <end position="187"/>
    </location>
</feature>
<evidence type="ECO:0000256" key="1">
    <source>
        <dbReference type="SAM" id="MobiDB-lite"/>
    </source>
</evidence>
<feature type="compositionally biased region" description="Low complexity" evidence="1">
    <location>
        <begin position="40"/>
        <end position="51"/>
    </location>
</feature>
<feature type="compositionally biased region" description="Acidic residues" evidence="1">
    <location>
        <begin position="54"/>
        <end position="64"/>
    </location>
</feature>
<proteinExistence type="predicted"/>
<name>A0AAD4DME8_9FUNG</name>